<evidence type="ECO:0000313" key="6">
    <source>
        <dbReference type="EMBL" id="KZV97942.1"/>
    </source>
</evidence>
<keyword evidence="7" id="KW-1185">Reference proteome</keyword>
<keyword evidence="2 4" id="KW-0863">Zinc-finger</keyword>
<evidence type="ECO:0000256" key="3">
    <source>
        <dbReference type="ARBA" id="ARBA00022833"/>
    </source>
</evidence>
<dbReference type="GO" id="GO:0008270">
    <property type="term" value="F:zinc ion binding"/>
    <property type="evidence" value="ECO:0007669"/>
    <property type="project" value="UniProtKB-KW"/>
</dbReference>
<keyword evidence="3" id="KW-0862">Zinc</keyword>
<dbReference type="InParanoid" id="A0A165LJR7"/>
<reference evidence="6 7" key="1">
    <citation type="journal article" date="2016" name="Mol. Biol. Evol.">
        <title>Comparative Genomics of Early-Diverging Mushroom-Forming Fungi Provides Insights into the Origins of Lignocellulose Decay Capabilities.</title>
        <authorList>
            <person name="Nagy L.G."/>
            <person name="Riley R."/>
            <person name="Tritt A."/>
            <person name="Adam C."/>
            <person name="Daum C."/>
            <person name="Floudas D."/>
            <person name="Sun H."/>
            <person name="Yadav J.S."/>
            <person name="Pangilinan J."/>
            <person name="Larsson K.H."/>
            <person name="Matsuura K."/>
            <person name="Barry K."/>
            <person name="Labutti K."/>
            <person name="Kuo R."/>
            <person name="Ohm R.A."/>
            <person name="Bhattacharya S.S."/>
            <person name="Shirouzu T."/>
            <person name="Yoshinaga Y."/>
            <person name="Martin F.M."/>
            <person name="Grigoriev I.V."/>
            <person name="Hibbett D.S."/>
        </authorList>
    </citation>
    <scope>NUCLEOTIDE SEQUENCE [LARGE SCALE GENOMIC DNA]</scope>
    <source>
        <strain evidence="6 7">HHB12029</strain>
    </source>
</reference>
<dbReference type="InterPro" id="IPR002893">
    <property type="entry name" value="Znf_MYND"/>
</dbReference>
<gene>
    <name evidence="6" type="ORF">EXIGLDRAFT_702340</name>
</gene>
<evidence type="ECO:0000256" key="1">
    <source>
        <dbReference type="ARBA" id="ARBA00022723"/>
    </source>
</evidence>
<evidence type="ECO:0000256" key="2">
    <source>
        <dbReference type="ARBA" id="ARBA00022771"/>
    </source>
</evidence>
<protein>
    <recommendedName>
        <fullName evidence="5">MYND-type domain-containing protein</fullName>
    </recommendedName>
</protein>
<dbReference type="OrthoDB" id="9922773at2759"/>
<sequence length="423" mass="48040">MDQVAQQMLLQLRDVHRPTLCLDCHVVAYAGIQMTGTATSRAKILQQRHQELLTVIMRFCTIPRSAQDLSILQRSLSSAMARCQNSNAHNSARFREKSTLAHYAFSMLTAPLDECLTRSDRLRRADRFSRTGEWPRSVDDLLPCSAQQSLMTLIFWVRHSPRQSRVDIGTAAQTVAFFRVVFRACRREFSEYMREEEVRRALTEMLCFLFDRSVEIFHRGSDVRTEATLYITSLGDLVHEVAMGSPTAVQPESPDSMQAIFLGSEDRVLGAFDAVWRCLDGDPLLRETKQRIGTILIKAYLAFGRAPPEYIDAMSGWSIIPEVYCYLSSAMCAIDVRLECSNPGCHKQARDCDVGKLQRCSSCKIFKYCTKACQAQHWSRPALPHKKHCRNIRNVLAVMPLEGVFSDDFLKTLVDYLVAEFGT</sequence>
<name>A0A165LJR7_EXIGL</name>
<dbReference type="Proteomes" id="UP000077266">
    <property type="component" value="Unassembled WGS sequence"/>
</dbReference>
<dbReference type="AlphaFoldDB" id="A0A165LJR7"/>
<keyword evidence="1" id="KW-0479">Metal-binding</keyword>
<evidence type="ECO:0000256" key="4">
    <source>
        <dbReference type="PROSITE-ProRule" id="PRU00134"/>
    </source>
</evidence>
<feature type="domain" description="MYND-type" evidence="5">
    <location>
        <begin position="342"/>
        <end position="389"/>
    </location>
</feature>
<organism evidence="6 7">
    <name type="scientific">Exidia glandulosa HHB12029</name>
    <dbReference type="NCBI Taxonomy" id="1314781"/>
    <lineage>
        <taxon>Eukaryota</taxon>
        <taxon>Fungi</taxon>
        <taxon>Dikarya</taxon>
        <taxon>Basidiomycota</taxon>
        <taxon>Agaricomycotina</taxon>
        <taxon>Agaricomycetes</taxon>
        <taxon>Auriculariales</taxon>
        <taxon>Exidiaceae</taxon>
        <taxon>Exidia</taxon>
    </lineage>
</organism>
<evidence type="ECO:0000313" key="7">
    <source>
        <dbReference type="Proteomes" id="UP000077266"/>
    </source>
</evidence>
<dbReference type="Gene3D" id="6.10.140.2220">
    <property type="match status" value="1"/>
</dbReference>
<accession>A0A165LJR7</accession>
<dbReference type="EMBL" id="KV425924">
    <property type="protein sequence ID" value="KZV97942.1"/>
    <property type="molecule type" value="Genomic_DNA"/>
</dbReference>
<evidence type="ECO:0000259" key="5">
    <source>
        <dbReference type="PROSITE" id="PS50865"/>
    </source>
</evidence>
<dbReference type="PROSITE" id="PS50865">
    <property type="entry name" value="ZF_MYND_2"/>
    <property type="match status" value="1"/>
</dbReference>
<dbReference type="SUPFAM" id="SSF144232">
    <property type="entry name" value="HIT/MYND zinc finger-like"/>
    <property type="match status" value="1"/>
</dbReference>
<dbReference type="Pfam" id="PF01753">
    <property type="entry name" value="zf-MYND"/>
    <property type="match status" value="1"/>
</dbReference>
<proteinExistence type="predicted"/>